<dbReference type="Proteomes" id="UP000800094">
    <property type="component" value="Unassembled WGS sequence"/>
</dbReference>
<gene>
    <name evidence="2" type="ORF">BU26DRAFT_508362</name>
</gene>
<name>A0A6A6I8B2_9PLEO</name>
<proteinExistence type="predicted"/>
<dbReference type="GeneID" id="54580399"/>
<evidence type="ECO:0000313" key="3">
    <source>
        <dbReference type="Proteomes" id="UP000800094"/>
    </source>
</evidence>
<dbReference type="RefSeq" id="XP_033680764.1">
    <property type="nucleotide sequence ID" value="XM_033827069.1"/>
</dbReference>
<sequence length="168" mass="18942">MPLDRHGQLHAGSIGLFDDPDEDEYTQRKWQRRQEEKENWAKIKAEHQRKKAEKQAIKVLNPPSTLSWFRRFFFKGKEASRAPSTARRQPTPSPSSASVGSPWDSDGEPLSRTPSPTYSASEVDDELDSPFYQELGLVRLKADRNTDVKVVPRSSIRPAKGHDGPSSG</sequence>
<feature type="region of interest" description="Disordered" evidence="1">
    <location>
        <begin position="143"/>
        <end position="168"/>
    </location>
</feature>
<feature type="region of interest" description="Disordered" evidence="1">
    <location>
        <begin position="78"/>
        <end position="126"/>
    </location>
</feature>
<dbReference type="AlphaFoldDB" id="A0A6A6I8B2"/>
<keyword evidence="3" id="KW-1185">Reference proteome</keyword>
<reference evidence="2" key="1">
    <citation type="journal article" date="2020" name="Stud. Mycol.">
        <title>101 Dothideomycetes genomes: a test case for predicting lifestyles and emergence of pathogens.</title>
        <authorList>
            <person name="Haridas S."/>
            <person name="Albert R."/>
            <person name="Binder M."/>
            <person name="Bloem J."/>
            <person name="Labutti K."/>
            <person name="Salamov A."/>
            <person name="Andreopoulos B."/>
            <person name="Baker S."/>
            <person name="Barry K."/>
            <person name="Bills G."/>
            <person name="Bluhm B."/>
            <person name="Cannon C."/>
            <person name="Castanera R."/>
            <person name="Culley D."/>
            <person name="Daum C."/>
            <person name="Ezra D."/>
            <person name="Gonzalez J."/>
            <person name="Henrissat B."/>
            <person name="Kuo A."/>
            <person name="Liang C."/>
            <person name="Lipzen A."/>
            <person name="Lutzoni F."/>
            <person name="Magnuson J."/>
            <person name="Mondo S."/>
            <person name="Nolan M."/>
            <person name="Ohm R."/>
            <person name="Pangilinan J."/>
            <person name="Park H.-J."/>
            <person name="Ramirez L."/>
            <person name="Alfaro M."/>
            <person name="Sun H."/>
            <person name="Tritt A."/>
            <person name="Yoshinaga Y."/>
            <person name="Zwiers L.-H."/>
            <person name="Turgeon B."/>
            <person name="Goodwin S."/>
            <person name="Spatafora J."/>
            <person name="Crous P."/>
            <person name="Grigoriev I."/>
        </authorList>
    </citation>
    <scope>NUCLEOTIDE SEQUENCE</scope>
    <source>
        <strain evidence="2">CBS 122368</strain>
    </source>
</reference>
<feature type="region of interest" description="Disordered" evidence="1">
    <location>
        <begin position="1"/>
        <end position="38"/>
    </location>
</feature>
<organism evidence="2 3">
    <name type="scientific">Trematosphaeria pertusa</name>
    <dbReference type="NCBI Taxonomy" id="390896"/>
    <lineage>
        <taxon>Eukaryota</taxon>
        <taxon>Fungi</taxon>
        <taxon>Dikarya</taxon>
        <taxon>Ascomycota</taxon>
        <taxon>Pezizomycotina</taxon>
        <taxon>Dothideomycetes</taxon>
        <taxon>Pleosporomycetidae</taxon>
        <taxon>Pleosporales</taxon>
        <taxon>Massarineae</taxon>
        <taxon>Trematosphaeriaceae</taxon>
        <taxon>Trematosphaeria</taxon>
    </lineage>
</organism>
<evidence type="ECO:0000256" key="1">
    <source>
        <dbReference type="SAM" id="MobiDB-lite"/>
    </source>
</evidence>
<protein>
    <submittedName>
        <fullName evidence="2">Uncharacterized protein</fullName>
    </submittedName>
</protein>
<feature type="compositionally biased region" description="Polar residues" evidence="1">
    <location>
        <begin position="82"/>
        <end position="99"/>
    </location>
</feature>
<dbReference type="OrthoDB" id="3800022at2759"/>
<evidence type="ECO:0000313" key="2">
    <source>
        <dbReference type="EMBL" id="KAF2245760.1"/>
    </source>
</evidence>
<dbReference type="EMBL" id="ML987200">
    <property type="protein sequence ID" value="KAF2245760.1"/>
    <property type="molecule type" value="Genomic_DNA"/>
</dbReference>
<accession>A0A6A6I8B2</accession>